<keyword evidence="4 5" id="KW-0663">Pyridoxal phosphate</keyword>
<feature type="domain" description="Aminotransferase class V" evidence="6">
    <location>
        <begin position="37"/>
        <end position="337"/>
    </location>
</feature>
<reference evidence="7 8" key="1">
    <citation type="journal article" date="2015" name="Nature">
        <title>rRNA introns, odd ribosomes, and small enigmatic genomes across a large radiation of phyla.</title>
        <authorList>
            <person name="Brown C.T."/>
            <person name="Hug L.A."/>
            <person name="Thomas B.C."/>
            <person name="Sharon I."/>
            <person name="Castelle C.J."/>
            <person name="Singh A."/>
            <person name="Wilkins M.J."/>
            <person name="Williams K.H."/>
            <person name="Banfield J.F."/>
        </authorList>
    </citation>
    <scope>NUCLEOTIDE SEQUENCE [LARGE SCALE GENOMIC DNA]</scope>
</reference>
<keyword evidence="2" id="KW-0032">Aminotransferase</keyword>
<dbReference type="InterPro" id="IPR015424">
    <property type="entry name" value="PyrdxlP-dep_Trfase"/>
</dbReference>
<proteinExistence type="predicted"/>
<accession>A0A837HRF6</accession>
<comment type="caution">
    <text evidence="7">The sequence shown here is derived from an EMBL/GenBank/DDBJ whole genome shotgun (WGS) entry which is preliminary data.</text>
</comment>
<dbReference type="InterPro" id="IPR024169">
    <property type="entry name" value="SP_NH2Trfase/AEP_transaminase"/>
</dbReference>
<evidence type="ECO:0000313" key="8">
    <source>
        <dbReference type="Proteomes" id="UP000033998"/>
    </source>
</evidence>
<evidence type="ECO:0000313" key="7">
    <source>
        <dbReference type="EMBL" id="KKR00246.1"/>
    </source>
</evidence>
<evidence type="ECO:0000256" key="3">
    <source>
        <dbReference type="ARBA" id="ARBA00022679"/>
    </source>
</evidence>
<dbReference type="EMBL" id="LBWE01000020">
    <property type="protein sequence ID" value="KKR00246.1"/>
    <property type="molecule type" value="Genomic_DNA"/>
</dbReference>
<evidence type="ECO:0000256" key="4">
    <source>
        <dbReference type="ARBA" id="ARBA00022898"/>
    </source>
</evidence>
<dbReference type="Proteomes" id="UP000033998">
    <property type="component" value="Unassembled WGS sequence"/>
</dbReference>
<evidence type="ECO:0000259" key="6">
    <source>
        <dbReference type="Pfam" id="PF00266"/>
    </source>
</evidence>
<dbReference type="GO" id="GO:0008483">
    <property type="term" value="F:transaminase activity"/>
    <property type="evidence" value="ECO:0007669"/>
    <property type="project" value="UniProtKB-KW"/>
</dbReference>
<organism evidence="7 8">
    <name type="scientific">Candidatus Nomurabacteria bacterium GW2011_GWD2_39_12</name>
    <dbReference type="NCBI Taxonomy" id="1618759"/>
    <lineage>
        <taxon>Bacteria</taxon>
        <taxon>Candidatus Nomuraibacteriota</taxon>
    </lineage>
</organism>
<dbReference type="Gene3D" id="3.90.1150.10">
    <property type="entry name" value="Aspartate Aminotransferase, domain 1"/>
    <property type="match status" value="1"/>
</dbReference>
<dbReference type="PIRSF" id="PIRSF000524">
    <property type="entry name" value="SPT"/>
    <property type="match status" value="1"/>
</dbReference>
<evidence type="ECO:0000256" key="2">
    <source>
        <dbReference type="ARBA" id="ARBA00022576"/>
    </source>
</evidence>
<evidence type="ECO:0000256" key="1">
    <source>
        <dbReference type="ARBA" id="ARBA00001933"/>
    </source>
</evidence>
<dbReference type="SUPFAM" id="SSF53383">
    <property type="entry name" value="PLP-dependent transferases"/>
    <property type="match status" value="1"/>
</dbReference>
<comment type="cofactor">
    <cofactor evidence="1 5">
        <name>pyridoxal 5'-phosphate</name>
        <dbReference type="ChEBI" id="CHEBI:597326"/>
    </cofactor>
</comment>
<dbReference type="AlphaFoldDB" id="A0A837HRF6"/>
<feature type="modified residue" description="N6-(pyridoxal phosphate)lysine" evidence="5">
    <location>
        <position position="202"/>
    </location>
</feature>
<name>A0A837HRF6_9BACT</name>
<dbReference type="InterPro" id="IPR015421">
    <property type="entry name" value="PyrdxlP-dep_Trfase_major"/>
</dbReference>
<dbReference type="PANTHER" id="PTHR42778">
    <property type="entry name" value="2-AMINOETHYLPHOSPHONATE--PYRUVATE TRANSAMINASE"/>
    <property type="match status" value="1"/>
</dbReference>
<dbReference type="Pfam" id="PF00266">
    <property type="entry name" value="Aminotran_5"/>
    <property type="match status" value="1"/>
</dbReference>
<dbReference type="InterPro" id="IPR015422">
    <property type="entry name" value="PyrdxlP-dep_Trfase_small"/>
</dbReference>
<protein>
    <recommendedName>
        <fullName evidence="6">Aminotransferase class V domain-containing protein</fullName>
    </recommendedName>
</protein>
<dbReference type="Gene3D" id="3.40.640.10">
    <property type="entry name" value="Type I PLP-dependent aspartate aminotransferase-like (Major domain)"/>
    <property type="match status" value="1"/>
</dbReference>
<sequence>MTSINEMKKSGHKLFISGPVNLDDNIRESIYNSPDIGHRELEFVELLKGIREKLLIVFKANKEEYSVLIFTGSGTSAMEAVMAANVHEGKKALIVSNGEFGERFAEIADIHHIKYKHLKYQWGEPVQLDDIDKILKNDSDIETVVMTYHETSIAILNPVKEIGKLAKRYNKFFIVDCISAVGGEPLDVVKYNIDFAIGSSAKALQSMPVLGIVCARKSAIKAISDIKPRCYYLDLLKHYRYEEELNQTPYTPAVPLFFALNQSLDNILEESIKGRLRRYEKNANYLRKGLKKMGLIFFLPEKYHSRMVVYAMLPENISYEPLHKKLRESGFIIYAGKGHLDNRAIHIANIGNINKKDIDNFLFHLEKAINETKIKSIKAR</sequence>
<evidence type="ECO:0000256" key="5">
    <source>
        <dbReference type="PIRSR" id="PIRSR000524-50"/>
    </source>
</evidence>
<dbReference type="InterPro" id="IPR000192">
    <property type="entry name" value="Aminotrans_V_dom"/>
</dbReference>
<gene>
    <name evidence="7" type="ORF">UT27_C0020G0003</name>
</gene>
<dbReference type="PANTHER" id="PTHR42778:SF1">
    <property type="entry name" value="2-AMINOETHYLPHOSPHONATE--PYRUVATE TRANSAMINASE"/>
    <property type="match status" value="1"/>
</dbReference>
<keyword evidence="3" id="KW-0808">Transferase</keyword>